<name>A0A4Z0V0P7_9BACT</name>
<dbReference type="RefSeq" id="WP_135472023.1">
    <property type="nucleotide sequence ID" value="NZ_CASJDB010000030.1"/>
</dbReference>
<evidence type="ECO:0000313" key="2">
    <source>
        <dbReference type="EMBL" id="TGG36284.1"/>
    </source>
</evidence>
<feature type="signal peptide" evidence="1">
    <location>
        <begin position="1"/>
        <end position="20"/>
    </location>
</feature>
<dbReference type="AlphaFoldDB" id="A0A4Z0V0P7"/>
<evidence type="ECO:0000313" key="3">
    <source>
        <dbReference type="Proteomes" id="UP000297635"/>
    </source>
</evidence>
<reference evidence="2 3" key="1">
    <citation type="submission" date="2019-02" db="EMBL/GenBank/DDBJ databases">
        <title>Isolation and identification of novel species under the genus Muribaculum.</title>
        <authorList>
            <person name="Miyake S."/>
            <person name="Ding Y."/>
            <person name="Low A."/>
            <person name="Soh M."/>
            <person name="Seedorf H."/>
        </authorList>
    </citation>
    <scope>NUCLEOTIDE SEQUENCE [LARGE SCALE GENOMIC DNA]</scope>
    <source>
        <strain evidence="2 3">TLL-A3</strain>
    </source>
</reference>
<proteinExistence type="predicted"/>
<organism evidence="2 3">
    <name type="scientific">Duncaniella freteri</name>
    <dbReference type="NCBI Taxonomy" id="2530391"/>
    <lineage>
        <taxon>Bacteria</taxon>
        <taxon>Pseudomonadati</taxon>
        <taxon>Bacteroidota</taxon>
        <taxon>Bacteroidia</taxon>
        <taxon>Bacteroidales</taxon>
        <taxon>Muribaculaceae</taxon>
        <taxon>Duncaniella</taxon>
    </lineage>
</organism>
<evidence type="ECO:0000256" key="1">
    <source>
        <dbReference type="SAM" id="SignalP"/>
    </source>
</evidence>
<comment type="caution">
    <text evidence="2">The sequence shown here is derived from an EMBL/GenBank/DDBJ whole genome shotgun (WGS) entry which is preliminary data.</text>
</comment>
<feature type="chain" id="PRO_5021348051" description="PKD domain-containing protein" evidence="1">
    <location>
        <begin position="21"/>
        <end position="533"/>
    </location>
</feature>
<accession>A0A4Z0V0P7</accession>
<keyword evidence="3" id="KW-1185">Reference proteome</keyword>
<protein>
    <recommendedName>
        <fullName evidence="4">PKD domain-containing protein</fullName>
    </recommendedName>
</protein>
<keyword evidence="1" id="KW-0732">Signal</keyword>
<dbReference type="Proteomes" id="UP000297635">
    <property type="component" value="Unassembled WGS sequence"/>
</dbReference>
<sequence length="533" mass="61157">MKTKLYILLCTIGCILPACVEDEGNYSYRPVNEIIIDGIEESYPGMAYSDIIEIRPEITGSVNGDDLSNYEYTWYRCRGSHVHDTISHEKDLVWKANAAPGNHTFYLSVKDKETGYEKNYSTTVSLSSPFTRGFLILGSRPHTDNLVGLDMLSMVNGRNDTIYAKDVFDNSERKLRNPKNLILTGSSRMNRLYLQTEDATYNPVFTSQFETLGDEFNDMGLIECLEPHKVPMKLMDVAMRQGVHTLMPLSTAPRVYLTEDLAFAHKGTEKMNQALNRYGITSKTYFKFYPYIFYNTRKRLSHIINDYSGSLSPIVIYDRDYDCFSYIQGTALSFTHSVQIQNTAILMQTGIYMMNQPNGRTIVYGENDYYPSNARCNAIMKDNDDKYYLYRFVLGCPGMGMATQPKITDPFFKVLDLSKMTNFMQREHIFFASGASSLIYYSVGNTLYAYDYVSEKLASKQFDSKITYLAPEVSSTRNYNHYWVATFDGEKGHLYKMQTIDNTSGPTFNHLTNQDWEIDLEIKSVLWKSGQIY</sequence>
<dbReference type="EMBL" id="SJSA01000002">
    <property type="protein sequence ID" value="TGG36284.1"/>
    <property type="molecule type" value="Genomic_DNA"/>
</dbReference>
<gene>
    <name evidence="2" type="ORF">EZ315_10450</name>
</gene>
<dbReference type="InterPro" id="IPR032183">
    <property type="entry name" value="PKD-like"/>
</dbReference>
<dbReference type="Pfam" id="PF16407">
    <property type="entry name" value="PKD_2"/>
    <property type="match status" value="1"/>
</dbReference>
<evidence type="ECO:0008006" key="4">
    <source>
        <dbReference type="Google" id="ProtNLM"/>
    </source>
</evidence>
<dbReference type="GeneID" id="82150206"/>